<keyword evidence="8" id="KW-1185">Reference proteome</keyword>
<protein>
    <submittedName>
        <fullName evidence="7">Putative ATP-dependent RNA helicase YfmL</fullName>
        <ecNumber evidence="7">3.6.4.13</ecNumber>
    </submittedName>
</protein>
<dbReference type="PANTHER" id="PTHR47963:SF7">
    <property type="entry name" value="ATP-DEPENDENT RNA HELICASE YFML-RELATED"/>
    <property type="match status" value="1"/>
</dbReference>
<evidence type="ECO:0000256" key="2">
    <source>
        <dbReference type="ARBA" id="ARBA00022801"/>
    </source>
</evidence>
<keyword evidence="4" id="KW-0067">ATP-binding</keyword>
<dbReference type="GO" id="GO:0005829">
    <property type="term" value="C:cytosol"/>
    <property type="evidence" value="ECO:0007669"/>
    <property type="project" value="TreeGrafter"/>
</dbReference>
<evidence type="ECO:0000259" key="5">
    <source>
        <dbReference type="PROSITE" id="PS51192"/>
    </source>
</evidence>
<dbReference type="InterPro" id="IPR001650">
    <property type="entry name" value="Helicase_C-like"/>
</dbReference>
<accession>A0A3P5Y4Y0</accession>
<dbReference type="GO" id="GO:0033592">
    <property type="term" value="F:RNA strand annealing activity"/>
    <property type="evidence" value="ECO:0007669"/>
    <property type="project" value="TreeGrafter"/>
</dbReference>
<dbReference type="InterPro" id="IPR027417">
    <property type="entry name" value="P-loop_NTPase"/>
</dbReference>
<keyword evidence="2 7" id="KW-0378">Hydrolase</keyword>
<gene>
    <name evidence="7" type="primary">yfmL</name>
    <name evidence="7" type="ORF">FMV2238Y02_13490</name>
</gene>
<dbReference type="AlphaFoldDB" id="A0A3P5Y4Y0"/>
<dbReference type="Pfam" id="PF00270">
    <property type="entry name" value="DEAD"/>
    <property type="match status" value="1"/>
</dbReference>
<keyword evidence="3 7" id="KW-0347">Helicase</keyword>
<dbReference type="GO" id="GO:0016787">
    <property type="term" value="F:hydrolase activity"/>
    <property type="evidence" value="ECO:0007669"/>
    <property type="project" value="UniProtKB-KW"/>
</dbReference>
<dbReference type="GO" id="GO:0005840">
    <property type="term" value="C:ribosome"/>
    <property type="evidence" value="ECO:0007669"/>
    <property type="project" value="TreeGrafter"/>
</dbReference>
<evidence type="ECO:0000313" key="8">
    <source>
        <dbReference type="Proteomes" id="UP000280759"/>
    </source>
</evidence>
<dbReference type="CDD" id="cd18787">
    <property type="entry name" value="SF2_C_DEAD"/>
    <property type="match status" value="1"/>
</dbReference>
<dbReference type="PANTHER" id="PTHR47963">
    <property type="entry name" value="DEAD-BOX ATP-DEPENDENT RNA HELICASE 47, MITOCHONDRIAL"/>
    <property type="match status" value="1"/>
</dbReference>
<dbReference type="Proteomes" id="UP000280759">
    <property type="component" value="Unassembled WGS sequence"/>
</dbReference>
<reference evidence="7 8" key="1">
    <citation type="submission" date="2018-10" db="EMBL/GenBank/DDBJ databases">
        <authorList>
            <consortium name="Molecular Microbiology and Infection Unit (UMMI)"/>
            <person name="Machado M."/>
        </authorList>
    </citation>
    <scope>NUCLEOTIDE SEQUENCE [LARGE SCALE GENOMIC DNA]</scope>
    <source>
        <strain evidence="7">FMV2238.02</strain>
    </source>
</reference>
<dbReference type="EMBL" id="UXEP01000017">
    <property type="protein sequence ID" value="VDC42876.1"/>
    <property type="molecule type" value="Genomic_DNA"/>
</dbReference>
<dbReference type="SUPFAM" id="SSF52540">
    <property type="entry name" value="P-loop containing nucleoside triphosphate hydrolases"/>
    <property type="match status" value="1"/>
</dbReference>
<name>A0A3P5Y4Y0_STRCB</name>
<evidence type="ECO:0000256" key="1">
    <source>
        <dbReference type="ARBA" id="ARBA00022741"/>
    </source>
</evidence>
<feature type="domain" description="Helicase C-terminal" evidence="6">
    <location>
        <begin position="218"/>
        <end position="361"/>
    </location>
</feature>
<organism evidence="7 8">
    <name type="scientific">Streptococcus canis</name>
    <dbReference type="NCBI Taxonomy" id="1329"/>
    <lineage>
        <taxon>Bacteria</taxon>
        <taxon>Bacillati</taxon>
        <taxon>Bacillota</taxon>
        <taxon>Bacilli</taxon>
        <taxon>Lactobacillales</taxon>
        <taxon>Streptococcaceae</taxon>
        <taxon>Streptococcus</taxon>
    </lineage>
</organism>
<dbReference type="RefSeq" id="WP_125074428.1">
    <property type="nucleotide sequence ID" value="NZ_CP053792.1"/>
</dbReference>
<keyword evidence="1" id="KW-0547">Nucleotide-binding</keyword>
<dbReference type="GO" id="GO:0005524">
    <property type="term" value="F:ATP binding"/>
    <property type="evidence" value="ECO:0007669"/>
    <property type="project" value="UniProtKB-KW"/>
</dbReference>
<evidence type="ECO:0000256" key="3">
    <source>
        <dbReference type="ARBA" id="ARBA00022806"/>
    </source>
</evidence>
<dbReference type="SMART" id="SM00490">
    <property type="entry name" value="HELICc"/>
    <property type="match status" value="1"/>
</dbReference>
<dbReference type="CDD" id="cd00268">
    <property type="entry name" value="DEADc"/>
    <property type="match status" value="1"/>
</dbReference>
<sequence>MITKFPPQWQEKLDQIAFTHLTPIQEQAFQPIFDGKNLLGISPTGTGKTLAYLFPSLLSLTPKKSQQLLILAPNTELAGQIFEVAKEWAEPLGLTAQLFISGTSQKRQIERLKKGPEILIGTPGRIFELIKVKKIKMMSINTIVLDEYDELLSDSQYDFVQKISRHVPRDHQMIYMSATNKVDQTSLATNTFCIDLSGQTNDAIQHFYLMVDKRKRTDLLRQFANIPNFRALVFFNSLSDLGAAEERLQYNGAAAISLASDINVKYRKIILEKFKNHDLSLLLATDLVARGIDIDNLDYVIHFDLARDKENYTHRAGRTGRMGKSGVVITLVNHPEDIKKLKKFAKVSEIQLKHQQLLPKK</sequence>
<evidence type="ECO:0000313" key="7">
    <source>
        <dbReference type="EMBL" id="VDC42876.1"/>
    </source>
</evidence>
<dbReference type="InterPro" id="IPR044742">
    <property type="entry name" value="DEAD/DEAH_RhlB"/>
</dbReference>
<evidence type="ECO:0000259" key="6">
    <source>
        <dbReference type="PROSITE" id="PS51194"/>
    </source>
</evidence>
<dbReference type="InterPro" id="IPR050547">
    <property type="entry name" value="DEAD_box_RNA_helicases"/>
</dbReference>
<dbReference type="InterPro" id="IPR011545">
    <property type="entry name" value="DEAD/DEAH_box_helicase_dom"/>
</dbReference>
<evidence type="ECO:0000256" key="4">
    <source>
        <dbReference type="ARBA" id="ARBA00022840"/>
    </source>
</evidence>
<feature type="domain" description="Helicase ATP-binding" evidence="5">
    <location>
        <begin position="29"/>
        <end position="198"/>
    </location>
</feature>
<dbReference type="GO" id="GO:0003724">
    <property type="term" value="F:RNA helicase activity"/>
    <property type="evidence" value="ECO:0007669"/>
    <property type="project" value="UniProtKB-EC"/>
</dbReference>
<dbReference type="PROSITE" id="PS51192">
    <property type="entry name" value="HELICASE_ATP_BIND_1"/>
    <property type="match status" value="1"/>
</dbReference>
<proteinExistence type="predicted"/>
<dbReference type="Gene3D" id="3.40.50.300">
    <property type="entry name" value="P-loop containing nucleotide triphosphate hydrolases"/>
    <property type="match status" value="2"/>
</dbReference>
<dbReference type="Pfam" id="PF00271">
    <property type="entry name" value="Helicase_C"/>
    <property type="match status" value="1"/>
</dbReference>
<dbReference type="PROSITE" id="PS51194">
    <property type="entry name" value="HELICASE_CTER"/>
    <property type="match status" value="1"/>
</dbReference>
<dbReference type="SMART" id="SM00487">
    <property type="entry name" value="DEXDc"/>
    <property type="match status" value="1"/>
</dbReference>
<dbReference type="EC" id="3.6.4.13" evidence="7"/>
<dbReference type="GO" id="GO:0009409">
    <property type="term" value="P:response to cold"/>
    <property type="evidence" value="ECO:0007669"/>
    <property type="project" value="TreeGrafter"/>
</dbReference>
<dbReference type="InterPro" id="IPR014001">
    <property type="entry name" value="Helicase_ATP-bd"/>
</dbReference>